<evidence type="ECO:0000256" key="1">
    <source>
        <dbReference type="ARBA" id="ARBA00022679"/>
    </source>
</evidence>
<dbReference type="SMART" id="SM00146">
    <property type="entry name" value="PI3Kc"/>
    <property type="match status" value="1"/>
</dbReference>
<dbReference type="PROSITE" id="PS50290">
    <property type="entry name" value="PI3_4_KINASE_3"/>
    <property type="match status" value="1"/>
</dbReference>
<dbReference type="Pfam" id="PF00794">
    <property type="entry name" value="PI3K_rbd"/>
    <property type="match status" value="1"/>
</dbReference>
<dbReference type="PROSITE" id="PS51547">
    <property type="entry name" value="C2_PI3K"/>
    <property type="match status" value="1"/>
</dbReference>
<gene>
    <name evidence="15" type="ORF">NOO_LOCUS752</name>
</gene>
<protein>
    <submittedName>
        <fullName evidence="17">Phosphatidylinositol-4-phosphate 3-kinase</fullName>
    </submittedName>
</protein>
<feature type="domain" description="PI3K-RBD" evidence="13">
    <location>
        <begin position="326"/>
        <end position="425"/>
    </location>
</feature>
<dbReference type="Proteomes" id="UP000271087">
    <property type="component" value="Unassembled WGS sequence"/>
</dbReference>
<dbReference type="GO" id="GO:0005886">
    <property type="term" value="C:plasma membrane"/>
    <property type="evidence" value="ECO:0007669"/>
    <property type="project" value="TreeGrafter"/>
</dbReference>
<dbReference type="PROSITE" id="PS51546">
    <property type="entry name" value="PI3K_RBD"/>
    <property type="match status" value="1"/>
</dbReference>
<dbReference type="SUPFAM" id="SSF48371">
    <property type="entry name" value="ARM repeat"/>
    <property type="match status" value="1"/>
</dbReference>
<dbReference type="FunFam" id="3.30.1010.10:FF:000001">
    <property type="entry name" value="Phosphatidylinositol 4-phosphate 3-kinase C2 domain-containing subunit beta"/>
    <property type="match status" value="1"/>
</dbReference>
<dbReference type="CDD" id="cd04012">
    <property type="entry name" value="C2A_PI3K_class_II"/>
    <property type="match status" value="1"/>
</dbReference>
<dbReference type="InterPro" id="IPR011009">
    <property type="entry name" value="Kinase-like_dom_sf"/>
</dbReference>
<dbReference type="Gene3D" id="3.10.20.90">
    <property type="entry name" value="Phosphatidylinositol 3-kinase Catalytic Subunit, Chain A, domain 1"/>
    <property type="match status" value="1"/>
</dbReference>
<dbReference type="PROSITE" id="PS51545">
    <property type="entry name" value="PIK_HELICAL"/>
    <property type="match status" value="1"/>
</dbReference>
<evidence type="ECO:0000256" key="3">
    <source>
        <dbReference type="ARBA" id="ARBA00022777"/>
    </source>
</evidence>
<dbReference type="Pfam" id="PF00787">
    <property type="entry name" value="PX"/>
    <property type="match status" value="1"/>
</dbReference>
<dbReference type="InterPro" id="IPR029071">
    <property type="entry name" value="Ubiquitin-like_domsf"/>
</dbReference>
<dbReference type="SMART" id="SM00144">
    <property type="entry name" value="PI3K_rbd"/>
    <property type="match status" value="1"/>
</dbReference>
<dbReference type="Gene3D" id="1.25.40.70">
    <property type="entry name" value="Phosphatidylinositol 3-kinase, accessory domain (PIK)"/>
    <property type="match status" value="1"/>
</dbReference>
<organism evidence="17">
    <name type="scientific">Onchocerca ochengi</name>
    <name type="common">Filarial nematode worm</name>
    <dbReference type="NCBI Taxonomy" id="42157"/>
    <lineage>
        <taxon>Eukaryota</taxon>
        <taxon>Metazoa</taxon>
        <taxon>Ecdysozoa</taxon>
        <taxon>Nematoda</taxon>
        <taxon>Chromadorea</taxon>
        <taxon>Rhabditida</taxon>
        <taxon>Spirurina</taxon>
        <taxon>Spiruromorpha</taxon>
        <taxon>Filarioidea</taxon>
        <taxon>Onchocercidae</taxon>
        <taxon>Onchocerca</taxon>
    </lineage>
</organism>
<reference evidence="15 16" key="2">
    <citation type="submission" date="2018-08" db="EMBL/GenBank/DDBJ databases">
        <authorList>
            <person name="Laetsch R D."/>
            <person name="Stevens L."/>
            <person name="Kumar S."/>
            <person name="Blaxter L. M."/>
        </authorList>
    </citation>
    <scope>NUCLEOTIDE SEQUENCE [LARGE SCALE GENOMIC DNA]</scope>
</reference>
<dbReference type="InterPro" id="IPR036871">
    <property type="entry name" value="PX_dom_sf"/>
</dbReference>
<keyword evidence="16" id="KW-1185">Reference proteome</keyword>
<dbReference type="GO" id="GO:0043491">
    <property type="term" value="P:phosphatidylinositol 3-kinase/protein kinase B signal transduction"/>
    <property type="evidence" value="ECO:0007669"/>
    <property type="project" value="TreeGrafter"/>
</dbReference>
<feature type="domain" description="PI3K/PI4K catalytic" evidence="11">
    <location>
        <begin position="1012"/>
        <end position="1312"/>
    </location>
</feature>
<dbReference type="Pfam" id="PF00792">
    <property type="entry name" value="PI3K_C2"/>
    <property type="match status" value="1"/>
</dbReference>
<feature type="domain" description="PIK helical" evidence="12">
    <location>
        <begin position="764"/>
        <end position="943"/>
    </location>
</feature>
<dbReference type="SUPFAM" id="SSF64268">
    <property type="entry name" value="PX domain"/>
    <property type="match status" value="1"/>
</dbReference>
<dbReference type="Gene3D" id="3.30.1520.10">
    <property type="entry name" value="Phox-like domain"/>
    <property type="match status" value="1"/>
</dbReference>
<dbReference type="SMART" id="SM00145">
    <property type="entry name" value="PI3Ka"/>
    <property type="match status" value="1"/>
</dbReference>
<dbReference type="InterPro" id="IPR000008">
    <property type="entry name" value="C2_dom"/>
</dbReference>
<dbReference type="CDD" id="cd05166">
    <property type="entry name" value="PI3Kc_II"/>
    <property type="match status" value="1"/>
</dbReference>
<dbReference type="InterPro" id="IPR001263">
    <property type="entry name" value="PI3K_accessory_dom"/>
</dbReference>
<sequence>MAANDYTYDRDLELALELSRQSYEEESRKRRESAYAQDLICWDDVEKNARIQEIDQPNADIHSRYRTHSHIFPNGQGPHYADIPTTSRSVGFYPHIKDARERDNLHSLQYRLESDALTRYLNTAHTLSDAQPNTSGTNHIEKWNGSPDAALKILPPSSSAVVVPFCSSINSLQTNNDLIDLSDKEPWEEFDPLCVTRSTGNRESSLTYNQSKDTPVLQSLSNDSTSFLFTLERSQSITSSDLVIADKSGGSVPCKPPRSQKNRRGESVNFIGQIDFDEIQLQEKPSEVDREITSLLRRSPKHCDPISRRFISPVVDYLITSFKVTSVKVIVEKDYSWPTILSADDRMTFTCETTSTIQYILANVLNTFLDPAQISMLQGRLPVDEYGLKIYGLDEFLLSSSQLGENPFVGQALAFGKDIRLEVGKIANDNRSKRMQQLDTASVDGSPRRSFQPSSKKPDSVVRTVTNVREILDALKNSLRSYLTTYLNDDTAKNKERVNQSMKLLCTVLGRIMTTDLSSALRLFFAARTSEQLSVAISELLTVVHNFLGIYCKSVRCGFDVLPLKIFSNSEREQREILTVEEQLLVHVDSVHNIPREWSEQFNSFSVAVHIMHGTAEICRGFKENPRPIINDHFFPYCRTNTWACFRIPLCILPRETRIFVLLYGTGQSSCSDHVHSPNVSTEPQALLEKQLACASFPLFDHEGLLRQGSLLLPLSVISGKVVHPWGPRPLFETEDDLVVLVTLPQLHYDVIFPYVNYGENSLKRDFNSLDSDTQQNLLDIIESGVTHSLTEDEKETLWEKRHYLTQIPDALPLVLASAVGWDWASLTNIYQLLDDWMPLSSVQAIELLLPHFPDLTIRSKAISWLKNASSDFLFNFLPELVEALRFETFEDSSLAVYLLTLCADDRRFAFELYWQLQQRIDQCEERSYSNRCSLLQQQVLKLLDEEFGIDIENQHRLLQALNTVSCEIKDAGDASKMQLTLQRHLALLDARILENNVRLPLLPSFLCTGIDVSESNYFNSLTKPIKVTFKGLKSSFAILYKVGDDMRQDALVLQLVKMMNDIWLSQELDLRMVIFRCIPFGNKSGMVELVSDCRTLCEIQSAVGAAGVFKDDLLKKWLEMHNPSEFQYKIALENFHLSCAGWCVATYVLGIGDRHNDNILVTRTGHVFHIDFGKYMGDWQTAAGFRRDRTPFIFTSDMAYVINQGSPQSATSRYQHFVDNCCKAFNLLRKKYSLLVNLMKMVILEHRKFLFIHSGNETVITKEAKMSCSGIAGMNLEAVNFVQSNLLLNLTDTQATVQFTRMIEESLKSKFPRLNFLAHTLVQMRITPSMLRGGYGDPNKLSFVQQLYTMKDDGRITRTDVLAFEKWHIPEKVYVRLIVYKQFLNNNIIRFPFAHLPPLSQGTNVGRSNIRKVAERRQADLQQFLNVLFEYHPEVANSDLVYTFFHMIFRDSAPEESNQFLQLKVDEDDLPSKKVTCRIFLRLTYDQQDGDLNVFVGHVRGLKIINGQAPDSYVKTYLHPDPQRISKRKTHVVKNTQMPTFNEELNYQLLSDINLVDRALEISVWNCGSLVGENSVIGSVHIPLRKLLDIPMDRKGIKILDGWFNLSTGSRVNIVSITESSLCGFFYGYHLVLHIDLTTPFMLLLFYNWTAL</sequence>
<dbReference type="InterPro" id="IPR002420">
    <property type="entry name" value="PI3K-type_C2_dom"/>
</dbReference>
<evidence type="ECO:0000313" key="15">
    <source>
        <dbReference type="EMBL" id="VDK62783.1"/>
    </source>
</evidence>
<dbReference type="PANTHER" id="PTHR10048">
    <property type="entry name" value="PHOSPHATIDYLINOSITOL KINASE"/>
    <property type="match status" value="1"/>
</dbReference>
<dbReference type="InterPro" id="IPR018936">
    <property type="entry name" value="PI3/4_kinase_CS"/>
</dbReference>
<evidence type="ECO:0000256" key="5">
    <source>
        <dbReference type="ARBA" id="ARBA00023098"/>
    </source>
</evidence>
<feature type="domain" description="C2 PI3K-type" evidence="14">
    <location>
        <begin position="580"/>
        <end position="754"/>
    </location>
</feature>
<dbReference type="InterPro" id="IPR000341">
    <property type="entry name" value="PI3K_Ras-bd_dom"/>
</dbReference>
<dbReference type="GO" id="GO:0048015">
    <property type="term" value="P:phosphatidylinositol-mediated signaling"/>
    <property type="evidence" value="ECO:0007669"/>
    <property type="project" value="TreeGrafter"/>
</dbReference>
<dbReference type="GO" id="GO:0035091">
    <property type="term" value="F:phosphatidylinositol binding"/>
    <property type="evidence" value="ECO:0007669"/>
    <property type="project" value="InterPro"/>
</dbReference>
<dbReference type="OrthoDB" id="67688at2759"/>
<dbReference type="GO" id="GO:0005942">
    <property type="term" value="C:phosphatidylinositol 3-kinase complex"/>
    <property type="evidence" value="ECO:0007669"/>
    <property type="project" value="TreeGrafter"/>
</dbReference>
<comment type="catalytic activity">
    <reaction evidence="7">
        <text>a 1,2-diacyl-sn-glycero-3-phospho-(1D-myo-inositol 4-phosphate) + ATP = a 1,2-diacyl-sn-glycero-3-phospho-(1D-myo-inositol-3,4-bisphosphate) + ADP + H(+)</text>
        <dbReference type="Rhea" id="RHEA:18373"/>
        <dbReference type="ChEBI" id="CHEBI:15378"/>
        <dbReference type="ChEBI" id="CHEBI:30616"/>
        <dbReference type="ChEBI" id="CHEBI:57658"/>
        <dbReference type="ChEBI" id="CHEBI:58178"/>
        <dbReference type="ChEBI" id="CHEBI:456216"/>
        <dbReference type="EC" id="2.7.1.154"/>
    </reaction>
    <physiologicalReaction direction="left-to-right" evidence="7">
        <dbReference type="Rhea" id="RHEA:18374"/>
    </physiologicalReaction>
</comment>
<dbReference type="EMBL" id="UYRW01000080">
    <property type="protein sequence ID" value="VDK62783.1"/>
    <property type="molecule type" value="Genomic_DNA"/>
</dbReference>
<name>A0A182DYK3_ONCOC</name>
<evidence type="ECO:0000259" key="13">
    <source>
        <dbReference type="PROSITE" id="PS51546"/>
    </source>
</evidence>
<dbReference type="PROSITE" id="PS00916">
    <property type="entry name" value="PI3_4_KINASE_2"/>
    <property type="match status" value="1"/>
</dbReference>
<dbReference type="InterPro" id="IPR016024">
    <property type="entry name" value="ARM-type_fold"/>
</dbReference>
<evidence type="ECO:0000259" key="14">
    <source>
        <dbReference type="PROSITE" id="PS51547"/>
    </source>
</evidence>
<dbReference type="WBParaSite" id="nOo.2.0.1.t00752-RA">
    <property type="protein sequence ID" value="nOo.2.0.1.t00752-RA"/>
    <property type="gene ID" value="nOo.2.0.1.g00752"/>
</dbReference>
<dbReference type="STRING" id="42157.A0A182DYK3"/>
<dbReference type="SUPFAM" id="SSF56112">
    <property type="entry name" value="Protein kinase-like (PK-like)"/>
    <property type="match status" value="1"/>
</dbReference>
<dbReference type="SUPFAM" id="SSF49562">
    <property type="entry name" value="C2 domain (Calcium/lipid-binding domain, CaLB)"/>
    <property type="match status" value="2"/>
</dbReference>
<dbReference type="GO" id="GO:0005737">
    <property type="term" value="C:cytoplasm"/>
    <property type="evidence" value="ECO:0007669"/>
    <property type="project" value="TreeGrafter"/>
</dbReference>
<proteinExistence type="inferred from homology"/>
<dbReference type="InterPro" id="IPR001683">
    <property type="entry name" value="PX_dom"/>
</dbReference>
<dbReference type="Gene3D" id="2.60.40.150">
    <property type="entry name" value="C2 domain"/>
    <property type="match status" value="2"/>
</dbReference>
<dbReference type="CDD" id="cd08381">
    <property type="entry name" value="C2B_PI3K_class_II"/>
    <property type="match status" value="1"/>
</dbReference>
<evidence type="ECO:0000256" key="8">
    <source>
        <dbReference type="PROSITE-ProRule" id="PRU00880"/>
    </source>
</evidence>
<keyword evidence="2" id="KW-0547">Nucleotide-binding</keyword>
<evidence type="ECO:0000259" key="10">
    <source>
        <dbReference type="PROSITE" id="PS50004"/>
    </source>
</evidence>
<dbReference type="InterPro" id="IPR036940">
    <property type="entry name" value="PI3/4_kinase_cat_sf"/>
</dbReference>
<dbReference type="Pfam" id="PF00168">
    <property type="entry name" value="C2"/>
    <property type="match status" value="1"/>
</dbReference>
<dbReference type="GO" id="GO:0005524">
    <property type="term" value="F:ATP binding"/>
    <property type="evidence" value="ECO:0007669"/>
    <property type="project" value="UniProtKB-KW"/>
</dbReference>
<dbReference type="Gene3D" id="3.30.1010.10">
    <property type="entry name" value="Phosphatidylinositol 3-kinase Catalytic Subunit, Chain A, domain 4"/>
    <property type="match status" value="1"/>
</dbReference>
<evidence type="ECO:0000259" key="11">
    <source>
        <dbReference type="PROSITE" id="PS50290"/>
    </source>
</evidence>
<evidence type="ECO:0000256" key="9">
    <source>
        <dbReference type="SAM" id="MobiDB-lite"/>
    </source>
</evidence>
<dbReference type="GO" id="GO:0016477">
    <property type="term" value="P:cell migration"/>
    <property type="evidence" value="ECO:0007669"/>
    <property type="project" value="TreeGrafter"/>
</dbReference>
<dbReference type="Pfam" id="PF00613">
    <property type="entry name" value="PI3Ka"/>
    <property type="match status" value="1"/>
</dbReference>
<dbReference type="Pfam" id="PF00454">
    <property type="entry name" value="PI3_PI4_kinase"/>
    <property type="match status" value="1"/>
</dbReference>
<evidence type="ECO:0000259" key="12">
    <source>
        <dbReference type="PROSITE" id="PS51545"/>
    </source>
</evidence>
<keyword evidence="4" id="KW-0067">ATP-binding</keyword>
<dbReference type="SMART" id="SM00239">
    <property type="entry name" value="C2"/>
    <property type="match status" value="1"/>
</dbReference>
<evidence type="ECO:0000256" key="7">
    <source>
        <dbReference type="ARBA" id="ARBA00029297"/>
    </source>
</evidence>
<evidence type="ECO:0000313" key="16">
    <source>
        <dbReference type="Proteomes" id="UP000271087"/>
    </source>
</evidence>
<dbReference type="SUPFAM" id="SSF54236">
    <property type="entry name" value="Ubiquitin-like"/>
    <property type="match status" value="1"/>
</dbReference>
<feature type="region of interest" description="Disordered" evidence="9">
    <location>
        <begin position="436"/>
        <end position="458"/>
    </location>
</feature>
<reference evidence="17" key="1">
    <citation type="submission" date="2016-06" db="UniProtKB">
        <authorList>
            <consortium name="WormBaseParasite"/>
        </authorList>
    </citation>
    <scope>IDENTIFICATION</scope>
</reference>
<keyword evidence="5" id="KW-0443">Lipid metabolism</keyword>
<keyword evidence="3" id="KW-0418">Kinase</keyword>
<dbReference type="GO" id="GO:0016303">
    <property type="term" value="F:1-phosphatidylinositol-3-kinase activity"/>
    <property type="evidence" value="ECO:0007669"/>
    <property type="project" value="UniProtKB-EC"/>
</dbReference>
<evidence type="ECO:0000313" key="17">
    <source>
        <dbReference type="WBParaSite" id="nOo.2.0.1.t00752-RA"/>
    </source>
</evidence>
<keyword evidence="1" id="KW-0808">Transferase</keyword>
<comment type="similarity">
    <text evidence="8">Belongs to the PI3/PI4-kinase family.</text>
</comment>
<dbReference type="PANTHER" id="PTHR10048:SF14">
    <property type="entry name" value="LD28067P"/>
    <property type="match status" value="1"/>
</dbReference>
<dbReference type="GO" id="GO:0035005">
    <property type="term" value="F:1-phosphatidylinositol-4-phosphate 3-kinase activity"/>
    <property type="evidence" value="ECO:0007669"/>
    <property type="project" value="UniProtKB-EC"/>
</dbReference>
<dbReference type="InterPro" id="IPR015433">
    <property type="entry name" value="PI3/4_kinase"/>
</dbReference>
<feature type="domain" description="C2" evidence="10">
    <location>
        <begin position="1476"/>
        <end position="1605"/>
    </location>
</feature>
<comment type="catalytic activity">
    <reaction evidence="6">
        <text>a 1,2-diacyl-sn-glycero-3-phospho-(1D-myo-inositol) + ATP = a 1,2-diacyl-sn-glycero-3-phospho-(1D-myo-inositol-3-phosphate) + ADP + H(+)</text>
        <dbReference type="Rhea" id="RHEA:12709"/>
        <dbReference type="ChEBI" id="CHEBI:15378"/>
        <dbReference type="ChEBI" id="CHEBI:30616"/>
        <dbReference type="ChEBI" id="CHEBI:57880"/>
        <dbReference type="ChEBI" id="CHEBI:58088"/>
        <dbReference type="ChEBI" id="CHEBI:456216"/>
        <dbReference type="EC" id="2.7.1.137"/>
    </reaction>
    <physiologicalReaction direction="left-to-right" evidence="6">
        <dbReference type="Rhea" id="RHEA:12710"/>
    </physiologicalReaction>
</comment>
<dbReference type="InterPro" id="IPR035892">
    <property type="entry name" value="C2_domain_sf"/>
</dbReference>
<accession>A0A182DYK3</accession>
<dbReference type="InterPro" id="IPR000403">
    <property type="entry name" value="PI3/4_kinase_cat_dom"/>
</dbReference>
<dbReference type="InterPro" id="IPR042236">
    <property type="entry name" value="PI3K_accessory_sf"/>
</dbReference>
<evidence type="ECO:0000256" key="4">
    <source>
        <dbReference type="ARBA" id="ARBA00022840"/>
    </source>
</evidence>
<dbReference type="Gene3D" id="1.10.1070.11">
    <property type="entry name" value="Phosphatidylinositol 3-/4-kinase, catalytic domain"/>
    <property type="match status" value="1"/>
</dbReference>
<evidence type="ECO:0000256" key="6">
    <source>
        <dbReference type="ARBA" id="ARBA00023985"/>
    </source>
</evidence>
<evidence type="ECO:0000256" key="2">
    <source>
        <dbReference type="ARBA" id="ARBA00022741"/>
    </source>
</evidence>
<dbReference type="PROSITE" id="PS50004">
    <property type="entry name" value="C2"/>
    <property type="match status" value="1"/>
</dbReference>